<keyword evidence="2" id="KW-1185">Reference proteome</keyword>
<feature type="non-terminal residue" evidence="1">
    <location>
        <position position="61"/>
    </location>
</feature>
<comment type="caution">
    <text evidence="1">The sequence shown here is derived from an EMBL/GenBank/DDBJ whole genome shotgun (WGS) entry which is preliminary data.</text>
</comment>
<reference evidence="1" key="1">
    <citation type="submission" date="2020-11" db="EMBL/GenBank/DDBJ databases">
        <authorList>
            <person name="Whitehead M."/>
        </authorList>
    </citation>
    <scope>NUCLEOTIDE SEQUENCE</scope>
    <source>
        <strain evidence="1">EGII</strain>
    </source>
</reference>
<accession>A0A811UVZ9</accession>
<protein>
    <submittedName>
        <fullName evidence="1">(Mediterranean fruit fly) hypothetical protein</fullName>
    </submittedName>
</protein>
<evidence type="ECO:0000313" key="2">
    <source>
        <dbReference type="Proteomes" id="UP000606786"/>
    </source>
</evidence>
<dbReference type="EMBL" id="CAJHJT010000034">
    <property type="protein sequence ID" value="CAD7002498.1"/>
    <property type="molecule type" value="Genomic_DNA"/>
</dbReference>
<dbReference type="AlphaFoldDB" id="A0A811UVZ9"/>
<name>A0A811UVZ9_CERCA</name>
<evidence type="ECO:0000313" key="1">
    <source>
        <dbReference type="EMBL" id="CAD7002498.1"/>
    </source>
</evidence>
<proteinExistence type="predicted"/>
<organism evidence="1 2">
    <name type="scientific">Ceratitis capitata</name>
    <name type="common">Mediterranean fruit fly</name>
    <name type="synonym">Tephritis capitata</name>
    <dbReference type="NCBI Taxonomy" id="7213"/>
    <lineage>
        <taxon>Eukaryota</taxon>
        <taxon>Metazoa</taxon>
        <taxon>Ecdysozoa</taxon>
        <taxon>Arthropoda</taxon>
        <taxon>Hexapoda</taxon>
        <taxon>Insecta</taxon>
        <taxon>Pterygota</taxon>
        <taxon>Neoptera</taxon>
        <taxon>Endopterygota</taxon>
        <taxon>Diptera</taxon>
        <taxon>Brachycera</taxon>
        <taxon>Muscomorpha</taxon>
        <taxon>Tephritoidea</taxon>
        <taxon>Tephritidae</taxon>
        <taxon>Ceratitis</taxon>
        <taxon>Ceratitis</taxon>
    </lineage>
</organism>
<gene>
    <name evidence="1" type="ORF">CCAP1982_LOCUS10987</name>
</gene>
<sequence length="61" mass="6792">MLIIFLIPCGRSRAYNLIAAIGNCTTTTMSSATYFKALLCHWHSAIALLMCACDFMPYDQL</sequence>
<dbReference type="Proteomes" id="UP000606786">
    <property type="component" value="Unassembled WGS sequence"/>
</dbReference>